<evidence type="ECO:0008006" key="3">
    <source>
        <dbReference type="Google" id="ProtNLM"/>
    </source>
</evidence>
<dbReference type="Gene3D" id="2.60.120.1290">
    <property type="match status" value="1"/>
</dbReference>
<dbReference type="GO" id="GO:0006508">
    <property type="term" value="P:proteolysis"/>
    <property type="evidence" value="ECO:0007669"/>
    <property type="project" value="InterPro"/>
</dbReference>
<dbReference type="Gene3D" id="3.40.50.200">
    <property type="entry name" value="Peptidase S8/S53 domain"/>
    <property type="match status" value="1"/>
</dbReference>
<organism evidence="1 2">
    <name type="scientific">Falsiruegeria mediterranea M17</name>
    <dbReference type="NCBI Taxonomy" id="1200281"/>
    <lineage>
        <taxon>Bacteria</taxon>
        <taxon>Pseudomonadati</taxon>
        <taxon>Pseudomonadota</taxon>
        <taxon>Alphaproteobacteria</taxon>
        <taxon>Rhodobacterales</taxon>
        <taxon>Roseobacteraceae</taxon>
        <taxon>Falsiruegeria</taxon>
    </lineage>
</organism>
<dbReference type="GO" id="GO:0004252">
    <property type="term" value="F:serine-type endopeptidase activity"/>
    <property type="evidence" value="ECO:0007669"/>
    <property type="project" value="InterPro"/>
</dbReference>
<keyword evidence="2" id="KW-1185">Reference proteome</keyword>
<gene>
    <name evidence="1" type="ORF">TRM7615_02491</name>
</gene>
<sequence length="674" mass="73136">MTYDWIPEAGDGPAPIDAVTFTRLTYGVSSVPDTAWWSAMIELDQTSIAEFQQAVAQDFPQDLLVPAAYDANDRAARPERQFVAIFARRALVDVLNRHGNGYGVVNVHLGLVTPADWLNVDAEPQTVPVAEVAVDTVVTGMIDDGLGIAHELFRKGNGSTRVDYCAILPTPPDLRDVHTSQGRAWNARQIDSLLQALTWSGFLDEEQFYTETGQIDLGAGKFSPLSLQRSHGTHVMGLSTGYAPVADVTTRPIICAVLPPRVVEDTSGISLLPSLCLALQMLSKRASRFQSGGRPVPFVLNFSYGNFSGPHDGTDEVSRLFEQFLAADPAQKRWMTLPAGNGNLARSHGVIAFAETDRSEIELSLRVLPDDMTASHVEFWMPYSKAKTPRDFVSVTVTPPFGPESATVDAKKGQKQTLRDRKGQVVATLLYTYEPAPTARGVITLAIEPTASLSGDRALAPSGRWKITAKQRELSPDKKIEVWIRRDQTLPGYRPGGRQSYFDNGDYQRFGPFGRPLPVDPPDDICPVRRSGTLSGFADGSSPMVVAAYTEQSRQLSDYSAAGPLTETPMSPTPFREGPDAAAKADQSDVIWGVLSAGSRCGSYVRLNGTSVAAPRVARLASEHIGNCEHSAREWLAHAVQEAPFDLADKPAHTRMGQGGISIPVEWTVGPKQG</sequence>
<name>A0A2R8C976_9RHOB</name>
<dbReference type="EMBL" id="ONZG01000005">
    <property type="protein sequence ID" value="SPJ28981.1"/>
    <property type="molecule type" value="Genomic_DNA"/>
</dbReference>
<dbReference type="SUPFAM" id="SSF52743">
    <property type="entry name" value="Subtilisin-like"/>
    <property type="match status" value="1"/>
</dbReference>
<evidence type="ECO:0000313" key="2">
    <source>
        <dbReference type="Proteomes" id="UP000244898"/>
    </source>
</evidence>
<dbReference type="InterPro" id="IPR036852">
    <property type="entry name" value="Peptidase_S8/S53_dom_sf"/>
</dbReference>
<evidence type="ECO:0000313" key="1">
    <source>
        <dbReference type="EMBL" id="SPJ28981.1"/>
    </source>
</evidence>
<protein>
    <recommendedName>
        <fullName evidence="3">Peptidase S8/S53 domain-containing protein</fullName>
    </recommendedName>
</protein>
<dbReference type="RefSeq" id="WP_108787881.1">
    <property type="nucleotide sequence ID" value="NZ_ONZG01000005.1"/>
</dbReference>
<reference evidence="2" key="1">
    <citation type="submission" date="2018-03" db="EMBL/GenBank/DDBJ databases">
        <authorList>
            <person name="Rodrigo-Torres L."/>
            <person name="Arahal R. D."/>
            <person name="Lucena T."/>
        </authorList>
    </citation>
    <scope>NUCLEOTIDE SEQUENCE [LARGE SCALE GENOMIC DNA]</scope>
    <source>
        <strain evidence="2">CECT 7615</strain>
    </source>
</reference>
<dbReference type="Proteomes" id="UP000244898">
    <property type="component" value="Unassembled WGS sequence"/>
</dbReference>
<proteinExistence type="predicted"/>
<accession>A0A2R8C976</accession>
<dbReference type="AlphaFoldDB" id="A0A2R8C976"/>
<dbReference type="OrthoDB" id="8010691at2"/>